<dbReference type="EMBL" id="MU004234">
    <property type="protein sequence ID" value="KAF2669800.1"/>
    <property type="molecule type" value="Genomic_DNA"/>
</dbReference>
<accession>A0A6A6UD62</accession>
<proteinExistence type="predicted"/>
<dbReference type="AlphaFoldDB" id="A0A6A6UD62"/>
<gene>
    <name evidence="2" type="ORF">BT63DRAFT_412602</name>
</gene>
<evidence type="ECO:0000313" key="3">
    <source>
        <dbReference type="Proteomes" id="UP000799302"/>
    </source>
</evidence>
<feature type="compositionally biased region" description="Polar residues" evidence="1">
    <location>
        <begin position="674"/>
        <end position="690"/>
    </location>
</feature>
<name>A0A6A6UD62_9PEZI</name>
<dbReference type="Proteomes" id="UP000799302">
    <property type="component" value="Unassembled WGS sequence"/>
</dbReference>
<feature type="region of interest" description="Disordered" evidence="1">
    <location>
        <begin position="673"/>
        <end position="725"/>
    </location>
</feature>
<feature type="compositionally biased region" description="Polar residues" evidence="1">
    <location>
        <begin position="96"/>
        <end position="106"/>
    </location>
</feature>
<protein>
    <submittedName>
        <fullName evidence="2">Uncharacterized protein</fullName>
    </submittedName>
</protein>
<feature type="compositionally biased region" description="Basic and acidic residues" evidence="1">
    <location>
        <begin position="692"/>
        <end position="714"/>
    </location>
</feature>
<reference evidence="2" key="1">
    <citation type="journal article" date="2020" name="Stud. Mycol.">
        <title>101 Dothideomycetes genomes: a test case for predicting lifestyles and emergence of pathogens.</title>
        <authorList>
            <person name="Haridas S."/>
            <person name="Albert R."/>
            <person name="Binder M."/>
            <person name="Bloem J."/>
            <person name="Labutti K."/>
            <person name="Salamov A."/>
            <person name="Andreopoulos B."/>
            <person name="Baker S."/>
            <person name="Barry K."/>
            <person name="Bills G."/>
            <person name="Bluhm B."/>
            <person name="Cannon C."/>
            <person name="Castanera R."/>
            <person name="Culley D."/>
            <person name="Daum C."/>
            <person name="Ezra D."/>
            <person name="Gonzalez J."/>
            <person name="Henrissat B."/>
            <person name="Kuo A."/>
            <person name="Liang C."/>
            <person name="Lipzen A."/>
            <person name="Lutzoni F."/>
            <person name="Magnuson J."/>
            <person name="Mondo S."/>
            <person name="Nolan M."/>
            <person name="Ohm R."/>
            <person name="Pangilinan J."/>
            <person name="Park H.-J."/>
            <person name="Ramirez L."/>
            <person name="Alfaro M."/>
            <person name="Sun H."/>
            <person name="Tritt A."/>
            <person name="Yoshinaga Y."/>
            <person name="Zwiers L.-H."/>
            <person name="Turgeon B."/>
            <person name="Goodwin S."/>
            <person name="Spatafora J."/>
            <person name="Crous P."/>
            <person name="Grigoriev I."/>
        </authorList>
    </citation>
    <scope>NUCLEOTIDE SEQUENCE</scope>
    <source>
        <strain evidence="2">CBS 115976</strain>
    </source>
</reference>
<organism evidence="2 3">
    <name type="scientific">Microthyrium microscopicum</name>
    <dbReference type="NCBI Taxonomy" id="703497"/>
    <lineage>
        <taxon>Eukaryota</taxon>
        <taxon>Fungi</taxon>
        <taxon>Dikarya</taxon>
        <taxon>Ascomycota</taxon>
        <taxon>Pezizomycotina</taxon>
        <taxon>Dothideomycetes</taxon>
        <taxon>Dothideomycetes incertae sedis</taxon>
        <taxon>Microthyriales</taxon>
        <taxon>Microthyriaceae</taxon>
        <taxon>Microthyrium</taxon>
    </lineage>
</organism>
<feature type="compositionally biased region" description="Polar residues" evidence="1">
    <location>
        <begin position="77"/>
        <end position="89"/>
    </location>
</feature>
<evidence type="ECO:0000256" key="1">
    <source>
        <dbReference type="SAM" id="MobiDB-lite"/>
    </source>
</evidence>
<feature type="region of interest" description="Disordered" evidence="1">
    <location>
        <begin position="77"/>
        <end position="109"/>
    </location>
</feature>
<keyword evidence="3" id="KW-1185">Reference proteome</keyword>
<sequence length="725" mass="82769">MSRFNPINKVARIKNKPIPDDLWEEHRQGILQKQDETRSVKKTAEWITLQNFPGFTPRSSTAQLRTQMKIWQTPKAISTQASGSGSMQPTVVEDSPSFQETEANSANHHDNCRTASQEVSGTFNEQTLDADTIFLRDDFPSYALKRPSASEESDCSVHPRKKLKCDMSSSTSSLQTLRFHEASPKLGPAKVLIDGQPLYSAKPGEAQRIKLQHERSGFETQFDLSKLQFSADFLMANERYKEASPLYLILCKAYQGFYPVPKRKCLMAVVAHYRCATTGSGLRSAKKLLKDWLEKADMFRVALTAFEQWLLRIMLLQVLLSLYLFSEAFELFEEFETATAHDPSILRALGVTEAMRLPVNAITMDKLIRCTQMMFYLFESEPAQANLATICSRFKGYTIFEGCMRLDGIASEPYDKFSSSWFKDIQAVSSYFRRCLHWIGSEIKSFSLLSIGSDWKSFRRQFPDFIHADTAMIFYFLASKWMTYQGAPGKRKIEQKNSNPESSPRVADLEVLKILSAMTMEESTTKKHQAKSAKLKSVEDKVAFLLKRAKLGIKSLMKMPDKTFARRVLGYFDRFLHTDTWHCLEPNICYKFVAHSIDFLPSIWELGPSKHWRILQIDGYKPDKDCACKDGRSDDGSCSVDKKSAPRTCLAESLSGSEMSSMRKMSWRAANKAFKTSPSSMDQLSESLRGSTIHDRDQPTQLQERWRPPVERWRSIQRIDSPSSF</sequence>
<evidence type="ECO:0000313" key="2">
    <source>
        <dbReference type="EMBL" id="KAF2669800.1"/>
    </source>
</evidence>